<dbReference type="PANTHER" id="PTHR33375:SF1">
    <property type="entry name" value="CHROMOSOME-PARTITIONING PROTEIN PARB-RELATED"/>
    <property type="match status" value="1"/>
</dbReference>
<dbReference type="Pfam" id="PF02195">
    <property type="entry name" value="ParB_N"/>
    <property type="match status" value="1"/>
</dbReference>
<dbReference type="GO" id="GO:0007059">
    <property type="term" value="P:chromosome segregation"/>
    <property type="evidence" value="ECO:0007669"/>
    <property type="project" value="TreeGrafter"/>
</dbReference>
<evidence type="ECO:0000313" key="3">
    <source>
        <dbReference type="Proteomes" id="UP000053051"/>
    </source>
</evidence>
<protein>
    <submittedName>
        <fullName evidence="2">Chromosome (Plasmid) partitioning protein ParB</fullName>
    </submittedName>
</protein>
<dbReference type="Gene3D" id="3.90.1530.10">
    <property type="entry name" value="Conserved hypothetical protein from pyrococcus furiosus pfu- 392566-001, ParB domain"/>
    <property type="match status" value="1"/>
</dbReference>
<dbReference type="OrthoDB" id="9773571at2"/>
<dbReference type="GO" id="GO:0005694">
    <property type="term" value="C:chromosome"/>
    <property type="evidence" value="ECO:0007669"/>
    <property type="project" value="TreeGrafter"/>
</dbReference>
<dbReference type="InterPro" id="IPR036086">
    <property type="entry name" value="ParB/Sulfiredoxin_sf"/>
</dbReference>
<feature type="domain" description="ParB-like N-terminal" evidence="1">
    <location>
        <begin position="2"/>
        <end position="87"/>
    </location>
</feature>
<accession>M1WY82</accession>
<dbReference type="InterPro" id="IPR003115">
    <property type="entry name" value="ParB_N"/>
</dbReference>
<dbReference type="AlphaFoldDB" id="M1WY82"/>
<evidence type="ECO:0000313" key="2">
    <source>
        <dbReference type="EMBL" id="CCH66707.1"/>
    </source>
</evidence>
<dbReference type="Proteomes" id="UP000053051">
    <property type="component" value="Unassembled WGS sequence"/>
</dbReference>
<reference evidence="3" key="2">
    <citation type="submission" date="2016-01" db="EMBL/GenBank/DDBJ databases">
        <title>Diatom-associated endosymboitic cyanobacterium lacks core nitrogen metabolism enzymes.</title>
        <authorList>
            <person name="Hilton J.A."/>
            <person name="Foster R.A."/>
            <person name="Tripp H.J."/>
            <person name="Carter B.J."/>
            <person name="Zehr J.P."/>
            <person name="Villareal T.A."/>
        </authorList>
    </citation>
    <scope>NUCLEOTIDE SEQUENCE [LARGE SCALE GENOMIC DNA]</scope>
    <source>
        <strain evidence="3">HH01</strain>
    </source>
</reference>
<comment type="caution">
    <text evidence="2">The sequence shown here is derived from an EMBL/GenBank/DDBJ whole genome shotgun (WGS) entry which is preliminary data.</text>
</comment>
<dbReference type="EMBL" id="CAIY01000027">
    <property type="protein sequence ID" value="CCH66707.1"/>
    <property type="molecule type" value="Genomic_DNA"/>
</dbReference>
<dbReference type="Gene3D" id="3.40.50.150">
    <property type="entry name" value="Vaccinia Virus protein VP39"/>
    <property type="match status" value="1"/>
</dbReference>
<keyword evidence="3" id="KW-1185">Reference proteome</keyword>
<dbReference type="SMART" id="SM00470">
    <property type="entry name" value="ParB"/>
    <property type="match status" value="1"/>
</dbReference>
<evidence type="ECO:0000259" key="1">
    <source>
        <dbReference type="SMART" id="SM00470"/>
    </source>
</evidence>
<dbReference type="InterPro" id="IPR029063">
    <property type="entry name" value="SAM-dependent_MTases_sf"/>
</dbReference>
<dbReference type="PANTHER" id="PTHR33375">
    <property type="entry name" value="CHROMOSOME-PARTITIONING PROTEIN PARB-RELATED"/>
    <property type="match status" value="1"/>
</dbReference>
<sequence>MPKITINQIHVDANRRPIKNEKVTQLKESIKANGLLNPITIDKQLNLIAGLHRLTAYKQLGIKKIECHIVDYQSNEQARLAEIDENLIRNELEALERAELWLERDILLTHMGLKAKSGDNQYTLGGSETISPPVKTNLEFAQEIGYSKRTLQHGKQIAKDIAPEVKQIIKGTAIANSPTKLLQVARAASSVKTILGEAQKSLKAAQESGETTEIEKQRQILEQAEAKRKELQLITLQNILVSQDAKLKIAPASISVKESGSIREWILGRHQVYSGDTTSSEFINLLLQDASLAIATLSSTWNHDYLIGKAKVVAVLRSQGYIYQFCRQQQMNFQYEFVLGSIYVGIFAQQSIPQPPIPIQVEGVEGIINYLLHLYTSPNDLVVAPFMGQGEILVTCERMGRICLVGDRNREFVHRGLMRWQNLTGMQPQLVRG</sequence>
<proteinExistence type="predicted"/>
<gene>
    <name evidence="2" type="ORF">RINTHH_5520</name>
</gene>
<dbReference type="SUPFAM" id="SSF53335">
    <property type="entry name" value="S-adenosyl-L-methionine-dependent methyltransferases"/>
    <property type="match status" value="1"/>
</dbReference>
<dbReference type="SUPFAM" id="SSF110849">
    <property type="entry name" value="ParB/Sulfiredoxin"/>
    <property type="match status" value="1"/>
</dbReference>
<name>M1WY82_9NOST</name>
<organism evidence="2 3">
    <name type="scientific">Richelia intracellularis HH01</name>
    <dbReference type="NCBI Taxonomy" id="1165094"/>
    <lineage>
        <taxon>Bacteria</taxon>
        <taxon>Bacillati</taxon>
        <taxon>Cyanobacteriota</taxon>
        <taxon>Cyanophyceae</taxon>
        <taxon>Nostocales</taxon>
        <taxon>Nostocaceae</taxon>
        <taxon>Richelia</taxon>
    </lineage>
</organism>
<dbReference type="RefSeq" id="WP_008232491.1">
    <property type="nucleotide sequence ID" value="NZ_CAIY01000027.1"/>
</dbReference>
<dbReference type="STRING" id="1165094.RINTHH_5520"/>
<dbReference type="CDD" id="cd16409">
    <property type="entry name" value="ParB_N_like"/>
    <property type="match status" value="1"/>
</dbReference>
<dbReference type="InterPro" id="IPR050336">
    <property type="entry name" value="Chromosome_partition/occlusion"/>
</dbReference>
<reference evidence="2 3" key="1">
    <citation type="submission" date="2012-05" db="EMBL/GenBank/DDBJ databases">
        <authorList>
            <person name="Hilton J."/>
        </authorList>
    </citation>
    <scope>NUCLEOTIDE SEQUENCE [LARGE SCALE GENOMIC DNA]</scope>
    <source>
        <strain evidence="2 3">HH01</strain>
    </source>
</reference>